<dbReference type="InterPro" id="IPR050271">
    <property type="entry name" value="UDP-glycosyltransferase"/>
</dbReference>
<dbReference type="InterPro" id="IPR002213">
    <property type="entry name" value="UDP_glucos_trans"/>
</dbReference>
<dbReference type="Proteomes" id="UP001497392">
    <property type="component" value="Unassembled WGS sequence"/>
</dbReference>
<evidence type="ECO:0000313" key="4">
    <source>
        <dbReference type="Proteomes" id="UP001497392"/>
    </source>
</evidence>
<evidence type="ECO:0000256" key="1">
    <source>
        <dbReference type="ARBA" id="ARBA00022676"/>
    </source>
</evidence>
<evidence type="ECO:0000256" key="2">
    <source>
        <dbReference type="ARBA" id="ARBA00022679"/>
    </source>
</evidence>
<dbReference type="SUPFAM" id="SSF53756">
    <property type="entry name" value="UDP-Glycosyltransferase/glycogen phosphorylase"/>
    <property type="match status" value="1"/>
</dbReference>
<reference evidence="3 4" key="1">
    <citation type="submission" date="2024-06" db="EMBL/GenBank/DDBJ databases">
        <authorList>
            <person name="Kraege A."/>
            <person name="Thomma B."/>
        </authorList>
    </citation>
    <scope>NUCLEOTIDE SEQUENCE [LARGE SCALE GENOMIC DNA]</scope>
</reference>
<dbReference type="Gene3D" id="3.40.50.2000">
    <property type="entry name" value="Glycogen Phosphorylase B"/>
    <property type="match status" value="1"/>
</dbReference>
<name>A0ABP1FWP9_9CHLO</name>
<dbReference type="PANTHER" id="PTHR48043:SF145">
    <property type="entry name" value="FI06409P-RELATED"/>
    <property type="match status" value="1"/>
</dbReference>
<keyword evidence="2" id="KW-0808">Transferase</keyword>
<dbReference type="CDD" id="cd03784">
    <property type="entry name" value="GT1_Gtf-like"/>
    <property type="match status" value="1"/>
</dbReference>
<accession>A0ABP1FWP9</accession>
<protein>
    <submittedName>
        <fullName evidence="3">G5401 protein</fullName>
    </submittedName>
</protein>
<organism evidence="3 4">
    <name type="scientific">Coccomyxa viridis</name>
    <dbReference type="NCBI Taxonomy" id="1274662"/>
    <lineage>
        <taxon>Eukaryota</taxon>
        <taxon>Viridiplantae</taxon>
        <taxon>Chlorophyta</taxon>
        <taxon>core chlorophytes</taxon>
        <taxon>Trebouxiophyceae</taxon>
        <taxon>Trebouxiophyceae incertae sedis</taxon>
        <taxon>Coccomyxaceae</taxon>
        <taxon>Coccomyxa</taxon>
    </lineage>
</organism>
<keyword evidence="4" id="KW-1185">Reference proteome</keyword>
<sequence length="391" mass="43199">MIAEMFTPCSALLAHTLDLPWINLWPAAPMEPFPTSLWAGSNRRLSQPNPLSYYPQYRSKGAGPTTQFLGLWQRVENVVVYWLWAWGDWRINSAPVRDLHKKYEFDPELPEERKRMVMTIVPVDWAAEWLCPVRPDYKLVGPILAGPGNPLPADLEAFMNGAGKEGVLLVSLGTVVELDQQQLGSMAAAFAALPCKVLWRLTPKEVPDQAAIAALGLGNNTQVVTWVPQNDLLAHPNLRAFLSHVGINSMYEAIYHGKPIVGMPFFRDQPTNADRVVAKGFGVRLNPMQAGMPAFGEAILEVLSNPHWIEHVMATGGEPYLRTPEDEMSFIVRKSLGLCAITMACCYIFSVIAKAVLQLLLSMCSPVPKTGLADGSLPWVPMMCTPKAKVN</sequence>
<keyword evidence="1" id="KW-0328">Glycosyltransferase</keyword>
<dbReference type="Pfam" id="PF00201">
    <property type="entry name" value="UDPGT"/>
    <property type="match status" value="1"/>
</dbReference>
<evidence type="ECO:0000313" key="3">
    <source>
        <dbReference type="EMBL" id="CAL5222960.1"/>
    </source>
</evidence>
<dbReference type="EMBL" id="CAXHTA020000007">
    <property type="protein sequence ID" value="CAL5222960.1"/>
    <property type="molecule type" value="Genomic_DNA"/>
</dbReference>
<comment type="caution">
    <text evidence="3">The sequence shown here is derived from an EMBL/GenBank/DDBJ whole genome shotgun (WGS) entry which is preliminary data.</text>
</comment>
<proteinExistence type="predicted"/>
<dbReference type="PANTHER" id="PTHR48043">
    <property type="entry name" value="EG:EG0003.4 PROTEIN-RELATED"/>
    <property type="match status" value="1"/>
</dbReference>
<gene>
    <name evidence="3" type="primary">g5401</name>
    <name evidence="3" type="ORF">VP750_LOCUS4619</name>
</gene>